<keyword evidence="2" id="KW-1185">Reference proteome</keyword>
<sequence>MGVVILPLLFTSGSRGEVLRMHGLHLDPCFGCGIVISVTCGNFLLLTPPPPIPPPTYVSHAPFTCVLHIGVTIFEACVTLKDTPGTKGTNMTPDKTYMDTDN</sequence>
<comment type="caution">
    <text evidence="1">The sequence shown here is derived from an EMBL/GenBank/DDBJ whole genome shotgun (WGS) entry which is preliminary data.</text>
</comment>
<protein>
    <submittedName>
        <fullName evidence="1">Uncharacterized protein</fullName>
    </submittedName>
</protein>
<proteinExistence type="predicted"/>
<dbReference type="AlphaFoldDB" id="A0A5B7GGM2"/>
<organism evidence="1 2">
    <name type="scientific">Portunus trituberculatus</name>
    <name type="common">Swimming crab</name>
    <name type="synonym">Neptunus trituberculatus</name>
    <dbReference type="NCBI Taxonomy" id="210409"/>
    <lineage>
        <taxon>Eukaryota</taxon>
        <taxon>Metazoa</taxon>
        <taxon>Ecdysozoa</taxon>
        <taxon>Arthropoda</taxon>
        <taxon>Crustacea</taxon>
        <taxon>Multicrustacea</taxon>
        <taxon>Malacostraca</taxon>
        <taxon>Eumalacostraca</taxon>
        <taxon>Eucarida</taxon>
        <taxon>Decapoda</taxon>
        <taxon>Pleocyemata</taxon>
        <taxon>Brachyura</taxon>
        <taxon>Eubrachyura</taxon>
        <taxon>Portunoidea</taxon>
        <taxon>Portunidae</taxon>
        <taxon>Portuninae</taxon>
        <taxon>Portunus</taxon>
    </lineage>
</organism>
<reference evidence="1 2" key="1">
    <citation type="submission" date="2019-05" db="EMBL/GenBank/DDBJ databases">
        <title>Another draft genome of Portunus trituberculatus and its Hox gene families provides insights of decapod evolution.</title>
        <authorList>
            <person name="Jeong J.-H."/>
            <person name="Song I."/>
            <person name="Kim S."/>
            <person name="Choi T."/>
            <person name="Kim D."/>
            <person name="Ryu S."/>
            <person name="Kim W."/>
        </authorList>
    </citation>
    <scope>NUCLEOTIDE SEQUENCE [LARGE SCALE GENOMIC DNA]</scope>
    <source>
        <tissue evidence="1">Muscle</tissue>
    </source>
</reference>
<evidence type="ECO:0000313" key="2">
    <source>
        <dbReference type="Proteomes" id="UP000324222"/>
    </source>
</evidence>
<dbReference type="Proteomes" id="UP000324222">
    <property type="component" value="Unassembled WGS sequence"/>
</dbReference>
<name>A0A5B7GGM2_PORTR</name>
<accession>A0A5B7GGM2</accession>
<evidence type="ECO:0000313" key="1">
    <source>
        <dbReference type="EMBL" id="MPC59251.1"/>
    </source>
</evidence>
<dbReference type="EMBL" id="VSRR010016392">
    <property type="protein sequence ID" value="MPC59251.1"/>
    <property type="molecule type" value="Genomic_DNA"/>
</dbReference>
<gene>
    <name evidence="1" type="ORF">E2C01_053266</name>
</gene>